<reference evidence="2 3" key="1">
    <citation type="journal article" date="2019" name="Int. J. Syst. Evol. Microbiol.">
        <title>The Global Catalogue of Microorganisms (GCM) 10K type strain sequencing project: providing services to taxonomists for standard genome sequencing and annotation.</title>
        <authorList>
            <consortium name="The Broad Institute Genomics Platform"/>
            <consortium name="The Broad Institute Genome Sequencing Center for Infectious Disease"/>
            <person name="Wu L."/>
            <person name="Ma J."/>
        </authorList>
    </citation>
    <scope>NUCLEOTIDE SEQUENCE [LARGE SCALE GENOMIC DNA]</scope>
    <source>
        <strain evidence="2 3">JCM 16374</strain>
    </source>
</reference>
<sequence>MAPAESIKAANMRVYASTTHCWPAIPPLREYRIAGSAMFTADTSMVITVNPRSEATNATPARRGGAGALAGGAVGRTRFGRRRRSRGADNSGPCPWAEAVDGEGEGVPGIVISWTRQAG</sequence>
<evidence type="ECO:0000313" key="3">
    <source>
        <dbReference type="Proteomes" id="UP001500994"/>
    </source>
</evidence>
<name>A0ABN3T0S1_9ACTN</name>
<evidence type="ECO:0000313" key="2">
    <source>
        <dbReference type="EMBL" id="GAA2689767.1"/>
    </source>
</evidence>
<accession>A0ABN3T0S1</accession>
<evidence type="ECO:0000256" key="1">
    <source>
        <dbReference type="SAM" id="MobiDB-lite"/>
    </source>
</evidence>
<proteinExistence type="predicted"/>
<gene>
    <name evidence="2" type="ORF">GCM10009864_74700</name>
</gene>
<organism evidence="2 3">
    <name type="scientific">Streptomyces lunalinharesii</name>
    <dbReference type="NCBI Taxonomy" id="333384"/>
    <lineage>
        <taxon>Bacteria</taxon>
        <taxon>Bacillati</taxon>
        <taxon>Actinomycetota</taxon>
        <taxon>Actinomycetes</taxon>
        <taxon>Kitasatosporales</taxon>
        <taxon>Streptomycetaceae</taxon>
        <taxon>Streptomyces</taxon>
    </lineage>
</organism>
<comment type="caution">
    <text evidence="2">The sequence shown here is derived from an EMBL/GenBank/DDBJ whole genome shotgun (WGS) entry which is preliminary data.</text>
</comment>
<protein>
    <submittedName>
        <fullName evidence="2">Uncharacterized protein</fullName>
    </submittedName>
</protein>
<keyword evidence="3" id="KW-1185">Reference proteome</keyword>
<feature type="compositionally biased region" description="Gly residues" evidence="1">
    <location>
        <begin position="64"/>
        <end position="74"/>
    </location>
</feature>
<dbReference type="Proteomes" id="UP001500994">
    <property type="component" value="Unassembled WGS sequence"/>
</dbReference>
<feature type="region of interest" description="Disordered" evidence="1">
    <location>
        <begin position="53"/>
        <end position="106"/>
    </location>
</feature>
<dbReference type="EMBL" id="BAAARK010000049">
    <property type="protein sequence ID" value="GAA2689767.1"/>
    <property type="molecule type" value="Genomic_DNA"/>
</dbReference>